<protein>
    <submittedName>
        <fullName evidence="1">Uncharacterized protein</fullName>
    </submittedName>
</protein>
<evidence type="ECO:0000313" key="2">
    <source>
        <dbReference type="Proteomes" id="UP000655830"/>
    </source>
</evidence>
<dbReference type="AlphaFoldDB" id="A0A926IFI5"/>
<dbReference type="Proteomes" id="UP000655830">
    <property type="component" value="Unassembled WGS sequence"/>
</dbReference>
<reference evidence="1" key="1">
    <citation type="submission" date="2020-08" db="EMBL/GenBank/DDBJ databases">
        <title>Genome public.</title>
        <authorList>
            <person name="Liu C."/>
            <person name="Sun Q."/>
        </authorList>
    </citation>
    <scope>NUCLEOTIDE SEQUENCE</scope>
    <source>
        <strain evidence="1">NSJ-12</strain>
    </source>
</reference>
<evidence type="ECO:0000313" key="1">
    <source>
        <dbReference type="EMBL" id="MBC8581079.1"/>
    </source>
</evidence>
<name>A0A926IFI5_9FIRM</name>
<sequence>MRSMFVIETASKENNIDKRLFEWAKKIESLGYEVAQIWEDDISCSEECHKGINFSMKNSDIEGILLVTDQDKAIWVEVDEGFLTKEGYVKFIHKLIQ</sequence>
<dbReference type="EMBL" id="JACRSY010000036">
    <property type="protein sequence ID" value="MBC8581079.1"/>
    <property type="molecule type" value="Genomic_DNA"/>
</dbReference>
<accession>A0A926IFI5</accession>
<proteinExistence type="predicted"/>
<comment type="caution">
    <text evidence="1">The sequence shown here is derived from an EMBL/GenBank/DDBJ whole genome shotgun (WGS) entry which is preliminary data.</text>
</comment>
<organism evidence="1 2">
    <name type="scientific">Zhenhengia yiwuensis</name>
    <dbReference type="NCBI Taxonomy" id="2763666"/>
    <lineage>
        <taxon>Bacteria</taxon>
        <taxon>Bacillati</taxon>
        <taxon>Bacillota</taxon>
        <taxon>Clostridia</taxon>
        <taxon>Lachnospirales</taxon>
        <taxon>Lachnospiraceae</taxon>
        <taxon>Zhenhengia</taxon>
    </lineage>
</organism>
<keyword evidence="2" id="KW-1185">Reference proteome</keyword>
<gene>
    <name evidence="1" type="ORF">H8718_16300</name>
</gene>
<dbReference type="RefSeq" id="WP_249333812.1">
    <property type="nucleotide sequence ID" value="NZ_JACRSY010000036.1"/>
</dbReference>